<sequence>MFRTPGPADSQDAGTLFFHAIFICTMQFGRWLVTPVRACVPIAMWMADLISHAQHHSADYAHLFLRRLSVRRAACYHADGHLSKHLDLL</sequence>
<protein>
    <recommendedName>
        <fullName evidence="3">Fatty acid hydroxylase domain-containing protein</fullName>
    </recommendedName>
</protein>
<proteinExistence type="predicted"/>
<dbReference type="AlphaFoldDB" id="A0AAV4IHM1"/>
<evidence type="ECO:0008006" key="3">
    <source>
        <dbReference type="Google" id="ProtNLM"/>
    </source>
</evidence>
<evidence type="ECO:0000313" key="2">
    <source>
        <dbReference type="Proteomes" id="UP000762676"/>
    </source>
</evidence>
<comment type="caution">
    <text evidence="1">The sequence shown here is derived from an EMBL/GenBank/DDBJ whole genome shotgun (WGS) entry which is preliminary data.</text>
</comment>
<keyword evidence="2" id="KW-1185">Reference proteome</keyword>
<organism evidence="1 2">
    <name type="scientific">Elysia marginata</name>
    <dbReference type="NCBI Taxonomy" id="1093978"/>
    <lineage>
        <taxon>Eukaryota</taxon>
        <taxon>Metazoa</taxon>
        <taxon>Spiralia</taxon>
        <taxon>Lophotrochozoa</taxon>
        <taxon>Mollusca</taxon>
        <taxon>Gastropoda</taxon>
        <taxon>Heterobranchia</taxon>
        <taxon>Euthyneura</taxon>
        <taxon>Panpulmonata</taxon>
        <taxon>Sacoglossa</taxon>
        <taxon>Placobranchoidea</taxon>
        <taxon>Plakobranchidae</taxon>
        <taxon>Elysia</taxon>
    </lineage>
</organism>
<name>A0AAV4IHM1_9GAST</name>
<accession>A0AAV4IHM1</accession>
<reference evidence="1 2" key="1">
    <citation type="journal article" date="2021" name="Elife">
        <title>Chloroplast acquisition without the gene transfer in kleptoplastic sea slugs, Plakobranchus ocellatus.</title>
        <authorList>
            <person name="Maeda T."/>
            <person name="Takahashi S."/>
            <person name="Yoshida T."/>
            <person name="Shimamura S."/>
            <person name="Takaki Y."/>
            <person name="Nagai Y."/>
            <person name="Toyoda A."/>
            <person name="Suzuki Y."/>
            <person name="Arimoto A."/>
            <person name="Ishii H."/>
            <person name="Satoh N."/>
            <person name="Nishiyama T."/>
            <person name="Hasebe M."/>
            <person name="Maruyama T."/>
            <person name="Minagawa J."/>
            <person name="Obokata J."/>
            <person name="Shigenobu S."/>
        </authorList>
    </citation>
    <scope>NUCLEOTIDE SEQUENCE [LARGE SCALE GENOMIC DNA]</scope>
</reference>
<dbReference type="Proteomes" id="UP000762676">
    <property type="component" value="Unassembled WGS sequence"/>
</dbReference>
<dbReference type="EMBL" id="BMAT01006297">
    <property type="protein sequence ID" value="GFS09619.1"/>
    <property type="molecule type" value="Genomic_DNA"/>
</dbReference>
<evidence type="ECO:0000313" key="1">
    <source>
        <dbReference type="EMBL" id="GFS09619.1"/>
    </source>
</evidence>
<gene>
    <name evidence="1" type="ORF">ElyMa_003041200</name>
</gene>